<protein>
    <recommendedName>
        <fullName evidence="2">Transcriptional regulator SutA RNAP-binding domain-containing protein</fullName>
    </recommendedName>
</protein>
<feature type="domain" description="Transcriptional regulator SutA RNAP-binding" evidence="2">
    <location>
        <begin position="77"/>
        <end position="110"/>
    </location>
</feature>
<organism evidence="3 4">
    <name type="scientific">Azomonas agilis</name>
    <dbReference type="NCBI Taxonomy" id="116849"/>
    <lineage>
        <taxon>Bacteria</taxon>
        <taxon>Pseudomonadati</taxon>
        <taxon>Pseudomonadota</taxon>
        <taxon>Gammaproteobacteria</taxon>
        <taxon>Pseudomonadales</taxon>
        <taxon>Pseudomonadaceae</taxon>
        <taxon>Azomonas</taxon>
    </lineage>
</organism>
<feature type="compositionally biased region" description="Basic and acidic residues" evidence="1">
    <location>
        <begin position="110"/>
        <end position="123"/>
    </location>
</feature>
<dbReference type="Pfam" id="PF20661">
    <property type="entry name" value="SutA-RBD"/>
    <property type="match status" value="1"/>
</dbReference>
<evidence type="ECO:0000313" key="3">
    <source>
        <dbReference type="EMBL" id="TWH76057.1"/>
    </source>
</evidence>
<dbReference type="AlphaFoldDB" id="A0A562IYM2"/>
<feature type="compositionally biased region" description="Acidic residues" evidence="1">
    <location>
        <begin position="9"/>
        <end position="31"/>
    </location>
</feature>
<feature type="compositionally biased region" description="Basic and acidic residues" evidence="1">
    <location>
        <begin position="77"/>
        <end position="93"/>
    </location>
</feature>
<accession>A0A562IYM2</accession>
<evidence type="ECO:0000313" key="4">
    <source>
        <dbReference type="Proteomes" id="UP000319627"/>
    </source>
</evidence>
<evidence type="ECO:0000256" key="1">
    <source>
        <dbReference type="SAM" id="MobiDB-lite"/>
    </source>
</evidence>
<dbReference type="Proteomes" id="UP000319627">
    <property type="component" value="Unassembled WGS sequence"/>
</dbReference>
<dbReference type="InterPro" id="IPR048080">
    <property type="entry name" value="SutA"/>
</dbReference>
<dbReference type="EMBL" id="VLKG01000003">
    <property type="protein sequence ID" value="TWH76057.1"/>
    <property type="molecule type" value="Genomic_DNA"/>
</dbReference>
<dbReference type="InterPro" id="IPR049191">
    <property type="entry name" value="SutA_RBD"/>
</dbReference>
<reference evidence="3 4" key="1">
    <citation type="submission" date="2019-07" db="EMBL/GenBank/DDBJ databases">
        <title>Genomic Encyclopedia of Type Strains, Phase I: the one thousand microbial genomes (KMG-I) project.</title>
        <authorList>
            <person name="Kyrpides N."/>
        </authorList>
    </citation>
    <scope>NUCLEOTIDE SEQUENCE [LARGE SCALE GENOMIC DNA]</scope>
    <source>
        <strain evidence="3 4">DSM 375</strain>
    </source>
</reference>
<comment type="caution">
    <text evidence="3">The sequence shown here is derived from an EMBL/GenBank/DDBJ whole genome shotgun (WGS) entry which is preliminary data.</text>
</comment>
<feature type="compositionally biased region" description="Acidic residues" evidence="1">
    <location>
        <begin position="38"/>
        <end position="49"/>
    </location>
</feature>
<dbReference type="NCBIfam" id="NF041490">
    <property type="entry name" value="trans_reg_SutA"/>
    <property type="match status" value="1"/>
</dbReference>
<evidence type="ECO:0000259" key="2">
    <source>
        <dbReference type="Pfam" id="PF20661"/>
    </source>
</evidence>
<feature type="region of interest" description="Disordered" evidence="1">
    <location>
        <begin position="1"/>
        <end position="123"/>
    </location>
</feature>
<keyword evidence="4" id="KW-1185">Reference proteome</keyword>
<name>A0A562IYM2_9GAMM</name>
<gene>
    <name evidence="3" type="ORF">LX59_00976</name>
</gene>
<proteinExistence type="predicted"/>
<sequence length="123" mass="13385">MTPPLGGEMNEEELEQDDLEMTPEEEGEEPLSEAADGAADEEDDAEGDAAIDSAERVTPSKKSKSTDEVEDLPTPEAKQKDRDELARAMEEFLARGGTIQEIEPNVVADPPKKPDSKYGSRPI</sequence>